<dbReference type="EMBL" id="CAJVCH010374419">
    <property type="protein sequence ID" value="CAG7816621.1"/>
    <property type="molecule type" value="Genomic_DNA"/>
</dbReference>
<evidence type="ECO:0000313" key="2">
    <source>
        <dbReference type="Proteomes" id="UP000708208"/>
    </source>
</evidence>
<proteinExistence type="predicted"/>
<evidence type="ECO:0000313" key="1">
    <source>
        <dbReference type="EMBL" id="CAG7816621.1"/>
    </source>
</evidence>
<name>A0A8J2KN91_9HEXA</name>
<sequence length="138" mass="15751">MNQRDGPIQRRATLISFSESSFVVTRGRLSNQSVCSNHSEVARLKLKAEIESLQRLGQAKSQVLLAKQKFDIEKKVVEKRLKMEKLVIEEDLEDNASFIHLQEHDLVVQDTDATVSKWLSEREPERVIEPGVQVLAVQ</sequence>
<protein>
    <submittedName>
        <fullName evidence="1">Uncharacterized protein</fullName>
    </submittedName>
</protein>
<reference evidence="1" key="1">
    <citation type="submission" date="2021-06" db="EMBL/GenBank/DDBJ databases">
        <authorList>
            <person name="Hodson N. C."/>
            <person name="Mongue J. A."/>
            <person name="Jaron S. K."/>
        </authorList>
    </citation>
    <scope>NUCLEOTIDE SEQUENCE</scope>
</reference>
<accession>A0A8J2KN91</accession>
<gene>
    <name evidence="1" type="ORF">AFUS01_LOCUS27234</name>
</gene>
<comment type="caution">
    <text evidence="1">The sequence shown here is derived from an EMBL/GenBank/DDBJ whole genome shotgun (WGS) entry which is preliminary data.</text>
</comment>
<dbReference type="AlphaFoldDB" id="A0A8J2KN91"/>
<organism evidence="1 2">
    <name type="scientific">Allacma fusca</name>
    <dbReference type="NCBI Taxonomy" id="39272"/>
    <lineage>
        <taxon>Eukaryota</taxon>
        <taxon>Metazoa</taxon>
        <taxon>Ecdysozoa</taxon>
        <taxon>Arthropoda</taxon>
        <taxon>Hexapoda</taxon>
        <taxon>Collembola</taxon>
        <taxon>Symphypleona</taxon>
        <taxon>Sminthuridae</taxon>
        <taxon>Allacma</taxon>
    </lineage>
</organism>
<keyword evidence="2" id="KW-1185">Reference proteome</keyword>
<dbReference type="Proteomes" id="UP000708208">
    <property type="component" value="Unassembled WGS sequence"/>
</dbReference>